<dbReference type="EnsemblBacteria" id="ABY36880">
    <property type="protein sequence ID" value="ABY36880"/>
    <property type="gene ID" value="Caur_3700"/>
</dbReference>
<dbReference type="HOGENOM" id="CLU_803381_0_0_0"/>
<dbReference type="PATRIC" id="fig|324602.8.peg.4151"/>
<organism evidence="1 2">
    <name type="scientific">Chloroflexus aurantiacus (strain ATCC 29366 / DSM 635 / J-10-fl)</name>
    <dbReference type="NCBI Taxonomy" id="324602"/>
    <lineage>
        <taxon>Bacteria</taxon>
        <taxon>Bacillati</taxon>
        <taxon>Chloroflexota</taxon>
        <taxon>Chloroflexia</taxon>
        <taxon>Chloroflexales</taxon>
        <taxon>Chloroflexineae</taxon>
        <taxon>Chloroflexaceae</taxon>
        <taxon>Chloroflexus</taxon>
    </lineage>
</organism>
<gene>
    <name evidence="1" type="ordered locus">Caur_3700</name>
</gene>
<sequence length="345" mass="38664">MDKISVELRFFQVQTNAAADIVALMAETARHGAAFWTAADDRPLPPEEWLTVVQALMERKWQFQEWNVPLAIRFADLPDLSLYFSIDQFDSKQKHNLFVVGTVLFADEQHLAEPLAQRLVDLGRALYPMVQPGLGFVDGDNAVYPEDAPKLRLKHIAWVNFFSPAYVQKYGREFLLGLPGHKTELLPDGGVFHQLAPTFVAPSEADARAVRQEVIAYCARHGRRVTCWAPFVIPGLTPMPAPQHAATDDQVQAYLHQMLATTLVLEDGTRVKPIVIPWADLTPRQRAMALAAIRQAAVAEIKRSPGHRIRLEFNAIPDDLDRMLADLAGRDNPHFVWVEEPALGS</sequence>
<dbReference type="STRING" id="324602.Caur_3700"/>
<dbReference type="eggNOG" id="ENOG5030SP4">
    <property type="taxonomic scope" value="Bacteria"/>
</dbReference>
<proteinExistence type="predicted"/>
<accession>A9WB87</accession>
<dbReference type="RefSeq" id="WP_012259533.1">
    <property type="nucleotide sequence ID" value="NC_010175.1"/>
</dbReference>
<dbReference type="Proteomes" id="UP000002008">
    <property type="component" value="Chromosome"/>
</dbReference>
<reference evidence="2" key="1">
    <citation type="journal article" date="2011" name="BMC Genomics">
        <title>Complete genome sequence of the filamentous anoxygenic phototrophic bacterium Chloroflexus aurantiacus.</title>
        <authorList>
            <person name="Tang K.H."/>
            <person name="Barry K."/>
            <person name="Chertkov O."/>
            <person name="Dalin E."/>
            <person name="Han C.S."/>
            <person name="Hauser L.J."/>
            <person name="Honchak B.M."/>
            <person name="Karbach L.E."/>
            <person name="Land M.L."/>
            <person name="Lapidus A."/>
            <person name="Larimer F.W."/>
            <person name="Mikhailova N."/>
            <person name="Pitluck S."/>
            <person name="Pierson B.K."/>
            <person name="Blankenship R.E."/>
        </authorList>
    </citation>
    <scope>NUCLEOTIDE SEQUENCE [LARGE SCALE GENOMIC DNA]</scope>
    <source>
        <strain evidence="2">ATCC 29366 / DSM 635 / J-10-fl</strain>
    </source>
</reference>
<name>A9WB87_CHLAA</name>
<evidence type="ECO:0000313" key="2">
    <source>
        <dbReference type="Proteomes" id="UP000002008"/>
    </source>
</evidence>
<dbReference type="EMBL" id="CP000909">
    <property type="protein sequence ID" value="ABY36880.1"/>
    <property type="molecule type" value="Genomic_DNA"/>
</dbReference>
<evidence type="ECO:0000313" key="1">
    <source>
        <dbReference type="EMBL" id="ABY36880.1"/>
    </source>
</evidence>
<dbReference type="InParanoid" id="A9WB87"/>
<dbReference type="AlphaFoldDB" id="A9WB87"/>
<protein>
    <submittedName>
        <fullName evidence="1">Uncharacterized protein</fullName>
    </submittedName>
</protein>
<keyword evidence="2" id="KW-1185">Reference proteome</keyword>
<dbReference type="KEGG" id="cau:Caur_3700"/>